<evidence type="ECO:0000313" key="1">
    <source>
        <dbReference type="EMBL" id="ECQ8328481.1"/>
    </source>
</evidence>
<reference evidence="1" key="1">
    <citation type="submission" date="2019-09" db="EMBL/GenBank/DDBJ databases">
        <authorList>
            <consortium name="PulseNet: The National Subtyping Network for Foodborne Disease Surveillance"/>
            <person name="Tarr C.L."/>
            <person name="Trees E."/>
            <person name="Katz L.S."/>
            <person name="Carleton-Romer H.A."/>
            <person name="Stroika S."/>
            <person name="Kucerova Z."/>
            <person name="Roache K.F."/>
            <person name="Sabol A.L."/>
            <person name="Besser J."/>
            <person name="Gerner-Smidt P."/>
        </authorList>
    </citation>
    <scope>NUCLEOTIDE SEQUENCE</scope>
    <source>
        <strain evidence="1">PNUSAS095236</strain>
    </source>
</reference>
<gene>
    <name evidence="1" type="ORF">F0154_18150</name>
</gene>
<proteinExistence type="predicted"/>
<comment type="caution">
    <text evidence="1">The sequence shown here is derived from an EMBL/GenBank/DDBJ whole genome shotgun (WGS) entry which is preliminary data.</text>
</comment>
<name>A0A5Y9Y9U6_SALER</name>
<accession>A0A5Y9Y9U6</accession>
<sequence length="78" mass="8762">MADISLEQATEKACQVESLLRMFESYPDTLSETELSAVITLIRRLSGEVHTWLIEEQATGGRINNYIFNLSQKQGKTG</sequence>
<organism evidence="1">
    <name type="scientific">Salmonella enterica</name>
    <name type="common">Salmonella choleraesuis</name>
    <dbReference type="NCBI Taxonomy" id="28901"/>
    <lineage>
        <taxon>Bacteria</taxon>
        <taxon>Pseudomonadati</taxon>
        <taxon>Pseudomonadota</taxon>
        <taxon>Gammaproteobacteria</taxon>
        <taxon>Enterobacterales</taxon>
        <taxon>Enterobacteriaceae</taxon>
        <taxon>Salmonella</taxon>
    </lineage>
</organism>
<protein>
    <submittedName>
        <fullName evidence="1">Uncharacterized protein</fullName>
    </submittedName>
</protein>
<dbReference type="EMBL" id="AAKDBL010000009">
    <property type="protein sequence ID" value="ECQ8328481.1"/>
    <property type="molecule type" value="Genomic_DNA"/>
</dbReference>
<dbReference type="AlphaFoldDB" id="A0A5Y9Y9U6"/>